<dbReference type="Proteomes" id="UP000789595">
    <property type="component" value="Unassembled WGS sequence"/>
</dbReference>
<evidence type="ECO:0000313" key="3">
    <source>
        <dbReference type="Proteomes" id="UP000789595"/>
    </source>
</evidence>
<evidence type="ECO:0000259" key="1">
    <source>
        <dbReference type="PROSITE" id="PS51154"/>
    </source>
</evidence>
<dbReference type="InterPro" id="IPR043472">
    <property type="entry name" value="Macro_dom-like"/>
</dbReference>
<dbReference type="PROSITE" id="PS51154">
    <property type="entry name" value="MACRO"/>
    <property type="match status" value="1"/>
</dbReference>
<dbReference type="InterPro" id="IPR002589">
    <property type="entry name" value="Macro_dom"/>
</dbReference>
<dbReference type="AlphaFoldDB" id="A0A8J2STC9"/>
<protein>
    <recommendedName>
        <fullName evidence="1">Macro domain-containing protein</fullName>
    </recommendedName>
</protein>
<gene>
    <name evidence="2" type="ORF">PECAL_6P14450</name>
</gene>
<reference evidence="2" key="1">
    <citation type="submission" date="2021-11" db="EMBL/GenBank/DDBJ databases">
        <authorList>
            <consortium name="Genoscope - CEA"/>
            <person name="William W."/>
        </authorList>
    </citation>
    <scope>NUCLEOTIDE SEQUENCE</scope>
</reference>
<dbReference type="Pfam" id="PF01661">
    <property type="entry name" value="Macro"/>
    <property type="match status" value="1"/>
</dbReference>
<dbReference type="EMBL" id="CAKKNE010000006">
    <property type="protein sequence ID" value="CAH0379807.1"/>
    <property type="molecule type" value="Genomic_DNA"/>
</dbReference>
<dbReference type="Gene3D" id="3.40.220.10">
    <property type="entry name" value="Leucine Aminopeptidase, subunit E, domain 1"/>
    <property type="match status" value="1"/>
</dbReference>
<evidence type="ECO:0000313" key="2">
    <source>
        <dbReference type="EMBL" id="CAH0379807.1"/>
    </source>
</evidence>
<name>A0A8J2STC9_9STRA</name>
<keyword evidence="3" id="KW-1185">Reference proteome</keyword>
<accession>A0A8J2STC9</accession>
<proteinExistence type="predicted"/>
<dbReference type="SUPFAM" id="SSF52949">
    <property type="entry name" value="Macro domain-like"/>
    <property type="match status" value="1"/>
</dbReference>
<feature type="domain" description="Macro" evidence="1">
    <location>
        <begin position="1"/>
        <end position="217"/>
    </location>
</feature>
<sequence>MRWTRKLGPLRVVVERTTCVVRASTTKDVLVNAANESLAGAQLPYFPRGGPCPPPLPEGLGNNANSWGALETGPGFVFREHAVDGVVSSLGGKALRDLCARARPDGFAAGSAVATAAPGLPFETLVHAVAPFWESPSWRADLLRAYAAAFALSAGRDVATPLLGAGARGAPVADAAAAAADAVAAAASAPRPPRSVSFGVVDDVAFDALVTVVCTIIEHERFLHRKGKGCRPALFAALLD</sequence>
<dbReference type="OrthoDB" id="10651818at2759"/>
<comment type="caution">
    <text evidence="2">The sequence shown here is derived from an EMBL/GenBank/DDBJ whole genome shotgun (WGS) entry which is preliminary data.</text>
</comment>
<organism evidence="2 3">
    <name type="scientific">Pelagomonas calceolata</name>
    <dbReference type="NCBI Taxonomy" id="35677"/>
    <lineage>
        <taxon>Eukaryota</taxon>
        <taxon>Sar</taxon>
        <taxon>Stramenopiles</taxon>
        <taxon>Ochrophyta</taxon>
        <taxon>Pelagophyceae</taxon>
        <taxon>Pelagomonadales</taxon>
        <taxon>Pelagomonadaceae</taxon>
        <taxon>Pelagomonas</taxon>
    </lineage>
</organism>